<gene>
    <name evidence="12" type="ORF">FG476_12235</name>
    <name evidence="11" type="ORF">LOK82_02645</name>
</gene>
<keyword evidence="5" id="KW-0808">Transferase</keyword>
<evidence type="ECO:0000256" key="4">
    <source>
        <dbReference type="ARBA" id="ARBA00022475"/>
    </source>
</evidence>
<organism evidence="12 13">
    <name type="scientific">Xylella fastidiosa subsp. multiplex</name>
    <dbReference type="NCBI Taxonomy" id="644357"/>
    <lineage>
        <taxon>Bacteria</taxon>
        <taxon>Pseudomonadati</taxon>
        <taxon>Pseudomonadota</taxon>
        <taxon>Gammaproteobacteria</taxon>
        <taxon>Lysobacterales</taxon>
        <taxon>Lysobacteraceae</taxon>
        <taxon>Xylella</taxon>
    </lineage>
</organism>
<feature type="domain" description="Histidine kinase" evidence="10">
    <location>
        <begin position="204"/>
        <end position="401"/>
    </location>
</feature>
<dbReference type="PANTHER" id="PTHR44936">
    <property type="entry name" value="SENSOR PROTEIN CREC"/>
    <property type="match status" value="1"/>
</dbReference>
<evidence type="ECO:0000256" key="1">
    <source>
        <dbReference type="ARBA" id="ARBA00000085"/>
    </source>
</evidence>
<feature type="transmembrane region" description="Helical" evidence="9">
    <location>
        <begin position="119"/>
        <end position="138"/>
    </location>
</feature>
<sequence>MHTSAASFLRTLCTLRWVATAGQVVTILMATHAMGLALPQGPLWAGVCTLALFNLYAQRRISHTHVTSPNIEFGHILVDVAVLTWMVGWSGGISNPFGSLFLVLIALAALALPLRWAMAVAATCVSGYLVSAAFGLPLPHNHFNPLTLHMWGMAANFLLSTVMVLVFTTWLAQALHAREREISLLRERFTRNEGIIALATHAASVAHELNTPLATMTLLADDVAEQCQQLELCEDLETLRELLTQCRNRVLTLAAPADKLNVDIQVHNVLDQWQLMHPTIHLKHNEDAPLQLMLEPGVGHLIMVLLNNAADAGERSDRRQVDLNLHIQDGQLYGEVRDYGSGFETPQGLLPGMLFHTQKANSMGVGLALSHATVERLQGDIWMQPAKGRGTRVSFRVPLKETSTA</sequence>
<dbReference type="SMART" id="SM00387">
    <property type="entry name" value="HATPase_c"/>
    <property type="match status" value="1"/>
</dbReference>
<evidence type="ECO:0000313" key="11">
    <source>
        <dbReference type="EMBL" id="MDC6407628.1"/>
    </source>
</evidence>
<reference evidence="12" key="1">
    <citation type="submission" date="2019-05" db="EMBL/GenBank/DDBJ databases">
        <authorList>
            <person name="Castillo A."/>
            <person name="Giampetruzzi A."/>
            <person name="Landa B."/>
            <person name="Saponari M."/>
            <person name="Almeida R.P.P."/>
            <person name="Moralejo E."/>
            <person name="Marco-Noales E."/>
            <person name="Velasco-Amo M.P."/>
            <person name="Roman-Ecija M."/>
            <person name="Navarro I."/>
            <person name="Monterde A."/>
            <person name="Barbe S."/>
        </authorList>
    </citation>
    <scope>NUCLEOTIDE SEQUENCE</scope>
    <source>
        <strain evidence="12">XYL1981</strain>
    </source>
</reference>
<keyword evidence="8" id="KW-0067">ATP-binding</keyword>
<evidence type="ECO:0000256" key="2">
    <source>
        <dbReference type="ARBA" id="ARBA00004651"/>
    </source>
</evidence>
<dbReference type="AlphaFoldDB" id="A0A9Q4QT86"/>
<keyword evidence="9" id="KW-1133">Transmembrane helix</keyword>
<feature type="transmembrane region" description="Helical" evidence="9">
    <location>
        <begin position="150"/>
        <end position="172"/>
    </location>
</feature>
<dbReference type="EC" id="2.7.13.3" evidence="3"/>
<keyword evidence="6" id="KW-0547">Nucleotide-binding</keyword>
<dbReference type="GO" id="GO:0000155">
    <property type="term" value="F:phosphorelay sensor kinase activity"/>
    <property type="evidence" value="ECO:0007669"/>
    <property type="project" value="InterPro"/>
</dbReference>
<dbReference type="Gene3D" id="1.10.287.130">
    <property type="match status" value="1"/>
</dbReference>
<evidence type="ECO:0000259" key="10">
    <source>
        <dbReference type="PROSITE" id="PS50109"/>
    </source>
</evidence>
<keyword evidence="7 12" id="KW-0418">Kinase</keyword>
<evidence type="ECO:0000256" key="6">
    <source>
        <dbReference type="ARBA" id="ARBA00022741"/>
    </source>
</evidence>
<evidence type="ECO:0000256" key="8">
    <source>
        <dbReference type="ARBA" id="ARBA00022840"/>
    </source>
</evidence>
<dbReference type="Proteomes" id="UP000474061">
    <property type="component" value="Unassembled WGS sequence"/>
</dbReference>
<dbReference type="InterPro" id="IPR050980">
    <property type="entry name" value="2C_sensor_his_kinase"/>
</dbReference>
<dbReference type="Gene3D" id="3.30.565.10">
    <property type="entry name" value="Histidine kinase-like ATPase, C-terminal domain"/>
    <property type="match status" value="1"/>
</dbReference>
<keyword evidence="4" id="KW-1003">Cell membrane</keyword>
<dbReference type="PANTHER" id="PTHR44936:SF10">
    <property type="entry name" value="SENSOR PROTEIN RSTB"/>
    <property type="match status" value="1"/>
</dbReference>
<dbReference type="Proteomes" id="UP001220702">
    <property type="component" value="Unassembled WGS sequence"/>
</dbReference>
<dbReference type="PROSITE" id="PS50109">
    <property type="entry name" value="HIS_KIN"/>
    <property type="match status" value="1"/>
</dbReference>
<dbReference type="InterPro" id="IPR003661">
    <property type="entry name" value="HisK_dim/P_dom"/>
</dbReference>
<dbReference type="SUPFAM" id="SSF47384">
    <property type="entry name" value="Homodimeric domain of signal transducing histidine kinase"/>
    <property type="match status" value="1"/>
</dbReference>
<evidence type="ECO:0000256" key="5">
    <source>
        <dbReference type="ARBA" id="ARBA00022679"/>
    </source>
</evidence>
<reference evidence="12" key="2">
    <citation type="journal article" date="2020" name="Appl. Environ. Microbiol.">
        <title>Multiple intercontinental introductions associated with the emergence of a plant pathogen in Europe.</title>
        <authorList>
            <person name="Landa B.B."/>
            <person name="Castillo A.I."/>
            <person name="Giampetruzzi A."/>
            <person name="Kahn A."/>
            <person name="Roman-Ecija M."/>
            <person name="Velasco-Amo M.P."/>
            <person name="Navas-Cortes J.A."/>
            <person name="Marco-Noales E."/>
            <person name="Barbe S."/>
            <person name="Moralejo E."/>
            <person name="Coletta-Filho H.D."/>
            <person name="Saldarelli P."/>
            <person name="Saponari M."/>
            <person name="Almeida R.P.P."/>
        </authorList>
    </citation>
    <scope>NUCLEOTIDE SEQUENCE</scope>
    <source>
        <strain evidence="12">XYL1981</strain>
    </source>
</reference>
<dbReference type="InterPro" id="IPR036097">
    <property type="entry name" value="HisK_dim/P_sf"/>
</dbReference>
<dbReference type="Pfam" id="PF02518">
    <property type="entry name" value="HATPase_c"/>
    <property type="match status" value="1"/>
</dbReference>
<dbReference type="Pfam" id="PF25323">
    <property type="entry name" value="6TM_PilS"/>
    <property type="match status" value="1"/>
</dbReference>
<dbReference type="GO" id="GO:0005886">
    <property type="term" value="C:plasma membrane"/>
    <property type="evidence" value="ECO:0007669"/>
    <property type="project" value="UniProtKB-SubCell"/>
</dbReference>
<feature type="transmembrane region" description="Helical" evidence="9">
    <location>
        <begin position="93"/>
        <end position="112"/>
    </location>
</feature>
<keyword evidence="9" id="KW-0472">Membrane</keyword>
<evidence type="ECO:0000313" key="12">
    <source>
        <dbReference type="EMBL" id="MRU24790.1"/>
    </source>
</evidence>
<dbReference type="RefSeq" id="WP_004084649.1">
    <property type="nucleotide sequence ID" value="NZ_CP047134.1"/>
</dbReference>
<evidence type="ECO:0000256" key="3">
    <source>
        <dbReference type="ARBA" id="ARBA00012438"/>
    </source>
</evidence>
<proteinExistence type="predicted"/>
<feature type="transmembrane region" description="Helical" evidence="9">
    <location>
        <begin position="69"/>
        <end position="87"/>
    </location>
</feature>
<comment type="subcellular location">
    <subcellularLocation>
        <location evidence="2">Cell membrane</location>
        <topology evidence="2">Multi-pass membrane protein</topology>
    </subcellularLocation>
</comment>
<dbReference type="EMBL" id="VDCJ01000353">
    <property type="protein sequence ID" value="MRU24790.1"/>
    <property type="molecule type" value="Genomic_DNA"/>
</dbReference>
<evidence type="ECO:0000256" key="9">
    <source>
        <dbReference type="SAM" id="Phobius"/>
    </source>
</evidence>
<dbReference type="FunFam" id="1.10.287.130:FF:000121">
    <property type="entry name" value="Histidine kinase sensor protein"/>
    <property type="match status" value="1"/>
</dbReference>
<protein>
    <recommendedName>
        <fullName evidence="3">histidine kinase</fullName>
        <ecNumber evidence="3">2.7.13.3</ecNumber>
    </recommendedName>
</protein>
<evidence type="ECO:0000313" key="13">
    <source>
        <dbReference type="Proteomes" id="UP000474061"/>
    </source>
</evidence>
<feature type="transmembrane region" description="Helical" evidence="9">
    <location>
        <begin position="37"/>
        <end position="57"/>
    </location>
</feature>
<evidence type="ECO:0000256" key="7">
    <source>
        <dbReference type="ARBA" id="ARBA00022777"/>
    </source>
</evidence>
<keyword evidence="9" id="KW-0812">Transmembrane</keyword>
<comment type="caution">
    <text evidence="12">The sequence shown here is derived from an EMBL/GenBank/DDBJ whole genome shotgun (WGS) entry which is preliminary data.</text>
</comment>
<reference evidence="11" key="4">
    <citation type="journal article" date="2023" name="Commun. Biol.">
        <title>Suspicions of two bridgehead invasions of Xylella fastidiosa subsp. multiplex in France.</title>
        <authorList>
            <person name="Dupas E."/>
            <person name="Durand K."/>
            <person name="Rieux A."/>
            <person name="Briand M."/>
            <person name="Pruvost O."/>
            <person name="Cunty A."/>
            <person name="Denance N."/>
            <person name="Donnadieu C."/>
            <person name="Legendre B."/>
            <person name="Lopez-Roques C."/>
            <person name="Cesbron S."/>
            <person name="Ravigne V."/>
            <person name="Jacques M.A."/>
        </authorList>
    </citation>
    <scope>NUCLEOTIDE SEQUENCE</scope>
    <source>
        <strain evidence="11">CFBP8070</strain>
    </source>
</reference>
<dbReference type="InterPro" id="IPR003594">
    <property type="entry name" value="HATPase_dom"/>
</dbReference>
<accession>A0A9Q4QT86</accession>
<dbReference type="SUPFAM" id="SSF55874">
    <property type="entry name" value="ATPase domain of HSP90 chaperone/DNA topoisomerase II/histidine kinase"/>
    <property type="match status" value="1"/>
</dbReference>
<dbReference type="EMBL" id="JAJKGN010000001">
    <property type="protein sequence ID" value="MDC6407628.1"/>
    <property type="molecule type" value="Genomic_DNA"/>
</dbReference>
<name>A0A9Q4QT86_XYLFS</name>
<dbReference type="CDD" id="cd00082">
    <property type="entry name" value="HisKA"/>
    <property type="match status" value="1"/>
</dbReference>
<comment type="catalytic activity">
    <reaction evidence="1">
        <text>ATP + protein L-histidine = ADP + protein N-phospho-L-histidine.</text>
        <dbReference type="EC" id="2.7.13.3"/>
    </reaction>
</comment>
<dbReference type="InterPro" id="IPR036890">
    <property type="entry name" value="HATPase_C_sf"/>
</dbReference>
<dbReference type="InterPro" id="IPR005467">
    <property type="entry name" value="His_kinase_dom"/>
</dbReference>
<dbReference type="GO" id="GO:0005524">
    <property type="term" value="F:ATP binding"/>
    <property type="evidence" value="ECO:0007669"/>
    <property type="project" value="UniProtKB-KW"/>
</dbReference>
<reference evidence="11" key="3">
    <citation type="submission" date="2021-11" db="EMBL/GenBank/DDBJ databases">
        <authorList>
            <person name="Denance N."/>
            <person name="Briand M."/>
            <person name="Dupas E."/>
            <person name="Durand K."/>
            <person name="Legendre B."/>
            <person name="Cunty A."/>
            <person name="Donnadieu C."/>
            <person name="Lopez Roques C."/>
            <person name="Cesbron S."/>
            <person name="Jacques M.A."/>
        </authorList>
    </citation>
    <scope>NUCLEOTIDE SEQUENCE</scope>
    <source>
        <strain evidence="11">CFBP8070</strain>
    </source>
</reference>